<dbReference type="InterPro" id="IPR001680">
    <property type="entry name" value="WD40_rpt"/>
</dbReference>
<dbReference type="PANTHER" id="PTHR19848:SF8">
    <property type="entry name" value="F-BOX AND WD REPEAT DOMAIN CONTAINING 7"/>
    <property type="match status" value="1"/>
</dbReference>
<evidence type="ECO:0000256" key="1">
    <source>
        <dbReference type="ARBA" id="ARBA00022574"/>
    </source>
</evidence>
<dbReference type="PANTHER" id="PTHR19848">
    <property type="entry name" value="WD40 REPEAT PROTEIN"/>
    <property type="match status" value="1"/>
</dbReference>
<dbReference type="OrthoDB" id="1367865at2759"/>
<dbReference type="RefSeq" id="XP_013346508.1">
    <property type="nucleotide sequence ID" value="XM_013491054.1"/>
</dbReference>
<dbReference type="InterPro" id="IPR015943">
    <property type="entry name" value="WD40/YVTN_repeat-like_dom_sf"/>
</dbReference>
<dbReference type="Proteomes" id="UP000030641">
    <property type="component" value="Unassembled WGS sequence"/>
</dbReference>
<dbReference type="GeneID" id="25368945"/>
<dbReference type="OMA" id="IMWAGMS"/>
<dbReference type="HOGENOM" id="CLU_031896_0_0_1"/>
<dbReference type="Gene3D" id="2.130.10.10">
    <property type="entry name" value="YVTN repeat-like/Quinoprotein amine dehydrogenase"/>
    <property type="match status" value="2"/>
</dbReference>
<keyword evidence="5" id="KW-1185">Reference proteome</keyword>
<dbReference type="EMBL" id="KL584753">
    <property type="protein sequence ID" value="KEQ97720.1"/>
    <property type="molecule type" value="Genomic_DNA"/>
</dbReference>
<dbReference type="AlphaFoldDB" id="A0A074YJ61"/>
<keyword evidence="1 3" id="KW-0853">WD repeat</keyword>
<evidence type="ECO:0000256" key="2">
    <source>
        <dbReference type="ARBA" id="ARBA00022737"/>
    </source>
</evidence>
<dbReference type="PROSITE" id="PS50082">
    <property type="entry name" value="WD_REPEATS_2"/>
    <property type="match status" value="1"/>
</dbReference>
<protein>
    <submittedName>
        <fullName evidence="4">Uncharacterized protein</fullName>
    </submittedName>
</protein>
<keyword evidence="2" id="KW-0677">Repeat</keyword>
<evidence type="ECO:0000256" key="3">
    <source>
        <dbReference type="PROSITE-ProRule" id="PRU00221"/>
    </source>
</evidence>
<evidence type="ECO:0000313" key="4">
    <source>
        <dbReference type="EMBL" id="KEQ97720.1"/>
    </source>
</evidence>
<dbReference type="PROSITE" id="PS50294">
    <property type="entry name" value="WD_REPEATS_REGION"/>
    <property type="match status" value="1"/>
</dbReference>
<dbReference type="STRING" id="1043005.A0A074YJ61"/>
<dbReference type="Pfam" id="PF00400">
    <property type="entry name" value="WD40"/>
    <property type="match status" value="1"/>
</dbReference>
<accession>A0A074YJ61</accession>
<dbReference type="SUPFAM" id="SSF50978">
    <property type="entry name" value="WD40 repeat-like"/>
    <property type="match status" value="1"/>
</dbReference>
<name>A0A074YJ61_AURSE</name>
<feature type="repeat" description="WD" evidence="3">
    <location>
        <begin position="265"/>
        <end position="306"/>
    </location>
</feature>
<sequence length="490" mass="55238">MPGMNRAQFLEKFVYAVEKDLDVNGSTASWAASDQKPAHRFWGEEDYKIEVPHGDNTQYGTTLSALSPDKKFIATSSGAMVSIFNIETKECCLTFKGLVKSAIGIDFIPVLTNAGGYSLMIATANQPEDDSDLLFLELDRDGRKVQQPQLLDVDELLEKSLEPIITSTHDLLGPSAIPQLLKTIRADYRNALNKLQSTLESKCLPRITDDLGFYCATPFSSDGKLLLFRIDNRKSHEESSNHVPIKSTKGLVVYDLVNDVRKHILRHHTDTISWAGFSPDDQNIATASFDGTFRIYDTTTGKCKHVIGPMGGQGSRGQWSPNSKHVLFTGCKKKTLEDQTVKQTMFVTVYSAETGQEVADLTHDDTYKRVLSVAWSLRDEIAINSEAKLLIWNPFNDTIKTSFVLEIEDRMMRAFARSIRVKWLEEGRVLLLKSSDGTIEMWDQDKNVKWRLEKPAGIGMIRSAYGEHWLEQSRTLISLDMDGYLRFYNL</sequence>
<dbReference type="InParanoid" id="A0A074YJ61"/>
<reference evidence="4 5" key="1">
    <citation type="journal article" date="2014" name="BMC Genomics">
        <title>Genome sequencing of four Aureobasidium pullulans varieties: biotechnological potential, stress tolerance, and description of new species.</title>
        <authorList>
            <person name="Gostin Ar C."/>
            <person name="Ohm R.A."/>
            <person name="Kogej T."/>
            <person name="Sonjak S."/>
            <person name="Turk M."/>
            <person name="Zajc J."/>
            <person name="Zalar P."/>
            <person name="Grube M."/>
            <person name="Sun H."/>
            <person name="Han J."/>
            <person name="Sharma A."/>
            <person name="Chiniquy J."/>
            <person name="Ngan C.Y."/>
            <person name="Lipzen A."/>
            <person name="Barry K."/>
            <person name="Grigoriev I.V."/>
            <person name="Gunde-Cimerman N."/>
        </authorList>
    </citation>
    <scope>NUCLEOTIDE SEQUENCE [LARGE SCALE GENOMIC DNA]</scope>
    <source>
        <strain evidence="4 5">EXF-2481</strain>
    </source>
</reference>
<organism evidence="4 5">
    <name type="scientific">Aureobasidium subglaciale (strain EXF-2481)</name>
    <name type="common">Aureobasidium pullulans var. subglaciale</name>
    <dbReference type="NCBI Taxonomy" id="1043005"/>
    <lineage>
        <taxon>Eukaryota</taxon>
        <taxon>Fungi</taxon>
        <taxon>Dikarya</taxon>
        <taxon>Ascomycota</taxon>
        <taxon>Pezizomycotina</taxon>
        <taxon>Dothideomycetes</taxon>
        <taxon>Dothideomycetidae</taxon>
        <taxon>Dothideales</taxon>
        <taxon>Saccotheciaceae</taxon>
        <taxon>Aureobasidium</taxon>
    </lineage>
</organism>
<evidence type="ECO:0000313" key="5">
    <source>
        <dbReference type="Proteomes" id="UP000030641"/>
    </source>
</evidence>
<gene>
    <name evidence="4" type="ORF">AUEXF2481DRAFT_541770</name>
</gene>
<dbReference type="InterPro" id="IPR036322">
    <property type="entry name" value="WD40_repeat_dom_sf"/>
</dbReference>
<dbReference type="SMART" id="SM00320">
    <property type="entry name" value="WD40"/>
    <property type="match status" value="4"/>
</dbReference>
<proteinExistence type="predicted"/>